<dbReference type="PANTHER" id="PTHR34308:SF1">
    <property type="entry name" value="COBALAMIN BIOSYNTHESIS PROTEIN CBIB"/>
    <property type="match status" value="1"/>
</dbReference>
<dbReference type="RefSeq" id="WP_084266237.1">
    <property type="nucleotide sequence ID" value="NZ_LWMT01000007.1"/>
</dbReference>
<comment type="subcellular location">
    <subcellularLocation>
        <location evidence="2">Cell membrane</location>
        <topology evidence="2">Multi-pass membrane protein</topology>
    </subcellularLocation>
</comment>
<protein>
    <recommendedName>
        <fullName evidence="5">Probable cobalamin biosynthesis protein CobD</fullName>
    </recommendedName>
</protein>
<dbReference type="UniPathway" id="UPA00148"/>
<evidence type="ECO:0000313" key="12">
    <source>
        <dbReference type="EMBL" id="KZX17606.1"/>
    </source>
</evidence>
<dbReference type="InterPro" id="IPR004485">
    <property type="entry name" value="Cobalamin_biosynth_CobD/CbiB"/>
</dbReference>
<dbReference type="GO" id="GO:0048472">
    <property type="term" value="F:threonine-phosphate decarboxylase activity"/>
    <property type="evidence" value="ECO:0007669"/>
    <property type="project" value="InterPro"/>
</dbReference>
<dbReference type="PANTHER" id="PTHR34308">
    <property type="entry name" value="COBALAMIN BIOSYNTHESIS PROTEIN CBIB"/>
    <property type="match status" value="1"/>
</dbReference>
<keyword evidence="10 11" id="KW-0472">Membrane</keyword>
<comment type="caution">
    <text evidence="12">The sequence shown here is derived from an EMBL/GenBank/DDBJ whole genome shotgun (WGS) entry which is preliminary data.</text>
</comment>
<feature type="transmembrane region" description="Helical" evidence="11">
    <location>
        <begin position="6"/>
        <end position="26"/>
    </location>
</feature>
<evidence type="ECO:0000256" key="2">
    <source>
        <dbReference type="ARBA" id="ARBA00004651"/>
    </source>
</evidence>
<comment type="similarity">
    <text evidence="4">Belongs to the CobD/CbiB family.</text>
</comment>
<feature type="transmembrane region" description="Helical" evidence="11">
    <location>
        <begin position="56"/>
        <end position="77"/>
    </location>
</feature>
<proteinExistence type="inferred from homology"/>
<reference evidence="12 13" key="1">
    <citation type="submission" date="2016-04" db="EMBL/GenBank/DDBJ databases">
        <title>Genome sequence of Methanobrevibacter filiformis DSM 11501.</title>
        <authorList>
            <person name="Poehlein A."/>
            <person name="Seedorf H."/>
            <person name="Daniel R."/>
        </authorList>
    </citation>
    <scope>NUCLEOTIDE SEQUENCE [LARGE SCALE GENOMIC DNA]</scope>
    <source>
        <strain evidence="12 13">DSM 11501</strain>
    </source>
</reference>
<evidence type="ECO:0000313" key="13">
    <source>
        <dbReference type="Proteomes" id="UP000077066"/>
    </source>
</evidence>
<dbReference type="STRING" id="55758.MBFIL_00530"/>
<dbReference type="AlphaFoldDB" id="A0A166FEZ7"/>
<evidence type="ECO:0000256" key="8">
    <source>
        <dbReference type="ARBA" id="ARBA00022692"/>
    </source>
</evidence>
<name>A0A166FEZ7_9EURY</name>
<dbReference type="GO" id="GO:0009236">
    <property type="term" value="P:cobalamin biosynthetic process"/>
    <property type="evidence" value="ECO:0007669"/>
    <property type="project" value="UniProtKB-UniPathway"/>
</dbReference>
<dbReference type="OrthoDB" id="46105at2157"/>
<accession>A0A166FEZ7</accession>
<evidence type="ECO:0000256" key="9">
    <source>
        <dbReference type="ARBA" id="ARBA00022989"/>
    </source>
</evidence>
<dbReference type="EMBL" id="LWMT01000007">
    <property type="protein sequence ID" value="KZX17606.1"/>
    <property type="molecule type" value="Genomic_DNA"/>
</dbReference>
<comment type="function">
    <text evidence="1">Converts cobyric acid to cobinamide by the addition of aminopropanol on the F carboxylic group.</text>
</comment>
<dbReference type="Pfam" id="PF03186">
    <property type="entry name" value="CobD_Cbib"/>
    <property type="match status" value="2"/>
</dbReference>
<keyword evidence="9 11" id="KW-1133">Transmembrane helix</keyword>
<evidence type="ECO:0000256" key="3">
    <source>
        <dbReference type="ARBA" id="ARBA00004953"/>
    </source>
</evidence>
<evidence type="ECO:0000256" key="1">
    <source>
        <dbReference type="ARBA" id="ARBA00003384"/>
    </source>
</evidence>
<dbReference type="Proteomes" id="UP000077066">
    <property type="component" value="Unassembled WGS sequence"/>
</dbReference>
<evidence type="ECO:0000256" key="7">
    <source>
        <dbReference type="ARBA" id="ARBA00022573"/>
    </source>
</evidence>
<keyword evidence="8 11" id="KW-0812">Transmembrane</keyword>
<feature type="transmembrane region" description="Helical" evidence="11">
    <location>
        <begin position="376"/>
        <end position="403"/>
    </location>
</feature>
<comment type="pathway">
    <text evidence="3">Cofactor biosynthesis; adenosylcobalamin biosynthesis.</text>
</comment>
<evidence type="ECO:0000256" key="6">
    <source>
        <dbReference type="ARBA" id="ARBA00022475"/>
    </source>
</evidence>
<keyword evidence="6" id="KW-1003">Cell membrane</keyword>
<feature type="transmembrane region" description="Helical" evidence="11">
    <location>
        <begin position="244"/>
        <end position="262"/>
    </location>
</feature>
<keyword evidence="7" id="KW-0169">Cobalamin biosynthesis</keyword>
<organism evidence="12 13">
    <name type="scientific">Methanobrevibacter filiformis</name>
    <dbReference type="NCBI Taxonomy" id="55758"/>
    <lineage>
        <taxon>Archaea</taxon>
        <taxon>Methanobacteriati</taxon>
        <taxon>Methanobacteriota</taxon>
        <taxon>Methanomada group</taxon>
        <taxon>Methanobacteria</taxon>
        <taxon>Methanobacteriales</taxon>
        <taxon>Methanobacteriaceae</taxon>
        <taxon>Methanobrevibacter</taxon>
    </lineage>
</organism>
<feature type="transmembrane region" description="Helical" evidence="11">
    <location>
        <begin position="83"/>
        <end position="106"/>
    </location>
</feature>
<sequence length="407" mass="45858">MIFFTLKLVFFLIAIIAISLLIDYLIAELPIKIHPVVFIGNSISYFTKKYIRLNSYFSGVLLTTSVVLIAILLFTLILEIATINLFLFILVSSLILSTTFSFKLLLSSAMDIKLDLLEDINKARKSMSYLVSRDTSVLSEKLIISATIETLSENITDSVVSPIIYYLFGGLIAILLTILAITSHVHIDPILNIFSLENIIQNIFHINLSGVNSNILNTIINDFAYNILHLKHQTYIFNDIELHVLYQVTIFSILIAITYRCINTLDAMVGYKNEKFSKIGYFPAKLDDILNYIPSRFASVNTVIAAIILKMNYKNSKKILKRDSKNCQSPNSGFTIAPVAGALNIQLEKKNNYIIGNENEKLAIDHIDKAVKISKLSILISIIILIAILLVLTLLLIIIYYYYLLAN</sequence>
<feature type="transmembrane region" description="Helical" evidence="11">
    <location>
        <begin position="163"/>
        <end position="187"/>
    </location>
</feature>
<evidence type="ECO:0000256" key="11">
    <source>
        <dbReference type="SAM" id="Phobius"/>
    </source>
</evidence>
<gene>
    <name evidence="12" type="primary">cbiB</name>
    <name evidence="12" type="ORF">MBFIL_00530</name>
</gene>
<evidence type="ECO:0000256" key="4">
    <source>
        <dbReference type="ARBA" id="ARBA00006263"/>
    </source>
</evidence>
<evidence type="ECO:0000256" key="5">
    <source>
        <dbReference type="ARBA" id="ARBA00016185"/>
    </source>
</evidence>
<evidence type="ECO:0000256" key="10">
    <source>
        <dbReference type="ARBA" id="ARBA00023136"/>
    </source>
</evidence>
<dbReference type="PATRIC" id="fig|55758.3.peg.61"/>
<keyword evidence="13" id="KW-1185">Reference proteome</keyword>
<dbReference type="GO" id="GO:0005886">
    <property type="term" value="C:plasma membrane"/>
    <property type="evidence" value="ECO:0007669"/>
    <property type="project" value="UniProtKB-SubCell"/>
</dbReference>